<evidence type="ECO:0000256" key="11">
    <source>
        <dbReference type="ARBA" id="ARBA00047663"/>
    </source>
</evidence>
<evidence type="ECO:0000256" key="8">
    <source>
        <dbReference type="ARBA" id="ARBA00022777"/>
    </source>
</evidence>
<dbReference type="Gene3D" id="3.40.50.300">
    <property type="entry name" value="P-loop containing nucleotide triphosphate hydrolases"/>
    <property type="match status" value="1"/>
</dbReference>
<dbReference type="Proteomes" id="UP000297065">
    <property type="component" value="Chromosome"/>
</dbReference>
<feature type="transmembrane region" description="Helical" evidence="12">
    <location>
        <begin position="12"/>
        <end position="32"/>
    </location>
</feature>
<dbReference type="PANTHER" id="PTHR10285">
    <property type="entry name" value="URIDINE KINASE"/>
    <property type="match status" value="1"/>
</dbReference>
<evidence type="ECO:0000256" key="10">
    <source>
        <dbReference type="ARBA" id="ARBA00031382"/>
    </source>
</evidence>
<dbReference type="GO" id="GO:0008974">
    <property type="term" value="F:phosphoribulokinase activity"/>
    <property type="evidence" value="ECO:0007669"/>
    <property type="project" value="UniProtKB-EC"/>
</dbReference>
<evidence type="ECO:0000256" key="7">
    <source>
        <dbReference type="ARBA" id="ARBA00022741"/>
    </source>
</evidence>
<keyword evidence="5" id="KW-0113">Calvin cycle</keyword>
<feature type="transmembrane region" description="Helical" evidence="12">
    <location>
        <begin position="270"/>
        <end position="289"/>
    </location>
</feature>
<proteinExistence type="inferred from homology"/>
<dbReference type="Pfam" id="PF00485">
    <property type="entry name" value="PRK"/>
    <property type="match status" value="1"/>
</dbReference>
<organism evidence="14 15">
    <name type="scientific">Desulfovibrio desulfuricans</name>
    <dbReference type="NCBI Taxonomy" id="876"/>
    <lineage>
        <taxon>Bacteria</taxon>
        <taxon>Pseudomonadati</taxon>
        <taxon>Thermodesulfobacteriota</taxon>
        <taxon>Desulfovibrionia</taxon>
        <taxon>Desulfovibrionales</taxon>
        <taxon>Desulfovibrionaceae</taxon>
        <taxon>Desulfovibrio</taxon>
    </lineage>
</organism>
<dbReference type="OrthoDB" id="9777642at2"/>
<sequence>MQMALQGTRTSISVLFWSGLALRLAGIFAFNPAPIHDWFAPFMAHALQFPSLDPWTLFLQGGSVKAFPYGIVMFVMLLPVSGLAYLINPTAASVGLGISSTLFVADIAILAMLRRLLPNRDMMLLAFWWLSPLVLMTNVWVGQLDVIPVALLLASIVCLKEKRYRAAGLLLGLALSAKLSMILAIPFILQYFLRNKRMWPYFLPFAGALASVSVVLLGLPLLSPGYNTMTLSTAELDRLFDLYLNMGAARLYLTPLLYLLVVYAAWRTPFLSFDLLTAFMTLGMLTIVLSTPTPPGWQLWTWPFLLVHLINCERAQRILAYVFSLCVAASQMLYWSSPFRINMGLPLARGWFYDVTLTAIVGMGTILILGILRNSIRANAIYRFSKRPISIAVAGDSGAGKDTLVESITGVLGPENVAHISGDDYHHWDRKNASWQIFTHLNPRANNLKRLFADVSAILDGKKVVRRHYQHSDGRFSQPLLEEPKHFFIASGLHMLISEAACARFDVRVFLEMEDDLRMYFKCRRDSKKRGQNVEDIKQSIERRKPDGERYILPQRQRADIVFTRRTLNPKSVDLMSPKVPATLLVIKIKQSLYHDELVRLLISLCGLRVDVEYANGIDEVTMTVDGDIYGEDMSYIASKALPEFEELIAVNPVWRDGVYGLMQLVILFHLSQKLKTRS</sequence>
<feature type="transmembrane region" description="Helical" evidence="12">
    <location>
        <begin position="66"/>
        <end position="87"/>
    </location>
</feature>
<evidence type="ECO:0000256" key="9">
    <source>
        <dbReference type="ARBA" id="ARBA00022840"/>
    </source>
</evidence>
<evidence type="ECO:0000259" key="13">
    <source>
        <dbReference type="Pfam" id="PF00485"/>
    </source>
</evidence>
<evidence type="ECO:0000256" key="4">
    <source>
        <dbReference type="ARBA" id="ARBA00022531"/>
    </source>
</evidence>
<keyword evidence="4" id="KW-0602">Photosynthesis</keyword>
<evidence type="ECO:0000256" key="1">
    <source>
        <dbReference type="ARBA" id="ARBA00005215"/>
    </source>
</evidence>
<dbReference type="InterPro" id="IPR006083">
    <property type="entry name" value="PRK/URK"/>
</dbReference>
<name>A0A4P7UIY9_DESDE</name>
<evidence type="ECO:0000256" key="12">
    <source>
        <dbReference type="SAM" id="Phobius"/>
    </source>
</evidence>
<dbReference type="InterPro" id="IPR027417">
    <property type="entry name" value="P-loop_NTPase"/>
</dbReference>
<dbReference type="EC" id="2.7.1.19" evidence="3"/>
<keyword evidence="8 14" id="KW-0418">Kinase</keyword>
<feature type="domain" description="Phosphoribulokinase/uridine kinase" evidence="13">
    <location>
        <begin position="391"/>
        <end position="566"/>
    </location>
</feature>
<keyword evidence="12" id="KW-1133">Transmembrane helix</keyword>
<feature type="transmembrane region" description="Helical" evidence="12">
    <location>
        <begin position="166"/>
        <end position="189"/>
    </location>
</feature>
<feature type="transmembrane region" description="Helical" evidence="12">
    <location>
        <begin position="93"/>
        <end position="113"/>
    </location>
</feature>
<dbReference type="EMBL" id="CP036295">
    <property type="protein sequence ID" value="QCC84461.1"/>
    <property type="molecule type" value="Genomic_DNA"/>
</dbReference>
<protein>
    <recommendedName>
        <fullName evidence="3">phosphoribulokinase</fullName>
        <ecNumber evidence="3">2.7.1.19</ecNumber>
    </recommendedName>
    <alternativeName>
        <fullName evidence="10">Phosphopentokinase</fullName>
    </alternativeName>
</protein>
<keyword evidence="7" id="KW-0547">Nucleotide-binding</keyword>
<feature type="transmembrane region" description="Helical" evidence="12">
    <location>
        <begin position="355"/>
        <end position="376"/>
    </location>
</feature>
<feature type="transmembrane region" description="Helical" evidence="12">
    <location>
        <begin position="125"/>
        <end position="154"/>
    </location>
</feature>
<evidence type="ECO:0000313" key="15">
    <source>
        <dbReference type="Proteomes" id="UP000297065"/>
    </source>
</evidence>
<dbReference type="SUPFAM" id="SSF52540">
    <property type="entry name" value="P-loop containing nucleoside triphosphate hydrolases"/>
    <property type="match status" value="1"/>
</dbReference>
<evidence type="ECO:0000256" key="2">
    <source>
        <dbReference type="ARBA" id="ARBA00009719"/>
    </source>
</evidence>
<dbReference type="GO" id="GO:0019253">
    <property type="term" value="P:reductive pentose-phosphate cycle"/>
    <property type="evidence" value="ECO:0007669"/>
    <property type="project" value="UniProtKB-KW"/>
</dbReference>
<keyword evidence="12" id="KW-0812">Transmembrane</keyword>
<keyword evidence="12" id="KW-0472">Membrane</keyword>
<evidence type="ECO:0000256" key="3">
    <source>
        <dbReference type="ARBA" id="ARBA00012042"/>
    </source>
</evidence>
<comment type="catalytic activity">
    <reaction evidence="11">
        <text>D-ribulose 5-phosphate + ATP = D-ribulose 1,5-bisphosphate + ADP + H(+)</text>
        <dbReference type="Rhea" id="RHEA:19365"/>
        <dbReference type="ChEBI" id="CHEBI:15378"/>
        <dbReference type="ChEBI" id="CHEBI:30616"/>
        <dbReference type="ChEBI" id="CHEBI:57870"/>
        <dbReference type="ChEBI" id="CHEBI:58121"/>
        <dbReference type="ChEBI" id="CHEBI:456216"/>
        <dbReference type="EC" id="2.7.1.19"/>
    </reaction>
</comment>
<evidence type="ECO:0000313" key="14">
    <source>
        <dbReference type="EMBL" id="QCC84461.1"/>
    </source>
</evidence>
<keyword evidence="6" id="KW-0808">Transferase</keyword>
<reference evidence="14 15" key="1">
    <citation type="submission" date="2019-02" db="EMBL/GenBank/DDBJ databases">
        <title>Complete Genome Sequence of Desulfovibrio desulfuricans IC1, a Sulfonate Utilizing Anaerobe.</title>
        <authorList>
            <person name="Day L.A."/>
            <person name="De Leon K.B."/>
            <person name="Wall J.D."/>
        </authorList>
    </citation>
    <scope>NUCLEOTIDE SEQUENCE [LARGE SCALE GENOMIC DNA]</scope>
    <source>
        <strain evidence="14 15">IC1</strain>
    </source>
</reference>
<evidence type="ECO:0000256" key="5">
    <source>
        <dbReference type="ARBA" id="ARBA00022567"/>
    </source>
</evidence>
<dbReference type="AlphaFoldDB" id="A0A4P7UIY9"/>
<comment type="pathway">
    <text evidence="1">Carbohydrate biosynthesis; Calvin cycle.</text>
</comment>
<dbReference type="PRINTS" id="PR00478">
    <property type="entry name" value="PHRIBLKINASE"/>
</dbReference>
<evidence type="ECO:0000256" key="6">
    <source>
        <dbReference type="ARBA" id="ARBA00022679"/>
    </source>
</evidence>
<comment type="similarity">
    <text evidence="2">Belongs to the phosphoribulokinase family.</text>
</comment>
<feature type="transmembrane region" description="Helical" evidence="12">
    <location>
        <begin position="242"/>
        <end position="263"/>
    </location>
</feature>
<dbReference type="InterPro" id="IPR006082">
    <property type="entry name" value="PRK"/>
</dbReference>
<accession>A0A4P7UIY9</accession>
<keyword evidence="9" id="KW-0067">ATP-binding</keyword>
<feature type="transmembrane region" description="Helical" evidence="12">
    <location>
        <begin position="318"/>
        <end position="335"/>
    </location>
</feature>
<dbReference type="GO" id="GO:0005524">
    <property type="term" value="F:ATP binding"/>
    <property type="evidence" value="ECO:0007669"/>
    <property type="project" value="UniProtKB-KW"/>
</dbReference>
<gene>
    <name evidence="14" type="ORF">DDIC_00915</name>
</gene>
<feature type="transmembrane region" description="Helical" evidence="12">
    <location>
        <begin position="201"/>
        <end position="222"/>
    </location>
</feature>